<dbReference type="Pfam" id="PF13439">
    <property type="entry name" value="Glyco_transf_4"/>
    <property type="match status" value="1"/>
</dbReference>
<dbReference type="PANTHER" id="PTHR45947">
    <property type="entry name" value="SULFOQUINOVOSYL TRANSFERASE SQD2"/>
    <property type="match status" value="1"/>
</dbReference>
<name>A0A806CMV8_MEIRD</name>
<dbReference type="PANTHER" id="PTHR45947:SF15">
    <property type="entry name" value="TEICHURONIC ACID BIOSYNTHESIS GLYCOSYLTRANSFERASE TUAC-RELATED"/>
    <property type="match status" value="1"/>
</dbReference>
<feature type="domain" description="Glycosyl transferase family 1" evidence="1">
    <location>
        <begin position="202"/>
        <end position="356"/>
    </location>
</feature>
<dbReference type="GO" id="GO:0016757">
    <property type="term" value="F:glycosyltransferase activity"/>
    <property type="evidence" value="ECO:0007669"/>
    <property type="project" value="InterPro"/>
</dbReference>
<dbReference type="Pfam" id="PF00534">
    <property type="entry name" value="Glycos_transf_1"/>
    <property type="match status" value="1"/>
</dbReference>
<dbReference type="Gene3D" id="3.40.50.2000">
    <property type="entry name" value="Glycogen Phosphorylase B"/>
    <property type="match status" value="2"/>
</dbReference>
<keyword evidence="3" id="KW-0808">Transferase</keyword>
<evidence type="ECO:0000313" key="4">
    <source>
        <dbReference type="Proteomes" id="UP000006655"/>
    </source>
</evidence>
<sequence>MRVLFLSPDFPSNVHPSACIFVQTQALELQRLGVQVDVHAPIPLVLPGMARLKPNWRAYTQIPNQYDVEGVRVLRPRYLAFPSENLWGWPHRLKAFSLPAHSCDLIHAHFAHPEGTLGLLLKRRWKKPLVVTLHGDDANTYPEQSPRYRKYYKQVLAQADLILTVSDGIRQKAQAHTQRPVLTHRVGLRLPPMQERPDKRGLRSQLGLPQDRFVLLFVGTLVQYKGVLELSEALRQLDDEGVLAVFIGDGPLRDGLGSSSRTQRILLGQQPNAVVRRYMVAADALILPSYREGLPTVVVEAGAVGLPVIASNRGGTPEIVTPETGYRLEEISPAAILAAIAQVRSDPLEAQARGERLRQHVYRHYDASRNAQQLVRLYRRLLEGGLG</sequence>
<dbReference type="RefSeq" id="WP_013012661.1">
    <property type="nucleotide sequence ID" value="NC_013946.1"/>
</dbReference>
<dbReference type="EMBL" id="CP001743">
    <property type="protein sequence ID" value="ADD27142.1"/>
    <property type="molecule type" value="Genomic_DNA"/>
</dbReference>
<reference evidence="3 4" key="1">
    <citation type="journal article" date="2010" name="Stand. Genomic Sci.">
        <title>Complete genome sequence of Meiothermus ruber type strain (21).</title>
        <authorList>
            <person name="Tindall B.J."/>
            <person name="Sikorski J."/>
            <person name="Lucas S."/>
            <person name="Goltsman E."/>
            <person name="Copeland A."/>
            <person name="Glavina Del Rio T."/>
            <person name="Nolan M."/>
            <person name="Tice H."/>
            <person name="Cheng J.F."/>
            <person name="Han C."/>
            <person name="Pitluck S."/>
            <person name="Liolios K."/>
            <person name="Ivanova N."/>
            <person name="Mavromatis K."/>
            <person name="Ovchinnikova G."/>
            <person name="Pati A."/>
            <person name="Fahnrich R."/>
            <person name="Goodwin L."/>
            <person name="Chen A."/>
            <person name="Palaniappan K."/>
            <person name="Land M."/>
            <person name="Hauser L."/>
            <person name="Chang Y.J."/>
            <person name="Jeffries C.D."/>
            <person name="Rohde M."/>
            <person name="Goker M."/>
            <person name="Woyke T."/>
            <person name="Bristow J."/>
            <person name="Eisen J.A."/>
            <person name="Markowitz V."/>
            <person name="Hugenholtz P."/>
            <person name="Kyrpides N.C."/>
            <person name="Klenk H.P."/>
            <person name="Lapidus A."/>
        </authorList>
    </citation>
    <scope>NUCLEOTIDE SEQUENCE [LARGE SCALE GENOMIC DNA]</scope>
    <source>
        <strain evidence="4">ATCC 35948 / DSM 1279 / VKM B-1258 / 21</strain>
    </source>
</reference>
<keyword evidence="4" id="KW-1185">Reference proteome</keyword>
<proteinExistence type="predicted"/>
<evidence type="ECO:0000313" key="3">
    <source>
        <dbReference type="EMBL" id="ADD27142.1"/>
    </source>
</evidence>
<protein>
    <submittedName>
        <fullName evidence="3">Glycosyl transferase group 1</fullName>
    </submittedName>
</protein>
<evidence type="ECO:0000259" key="1">
    <source>
        <dbReference type="Pfam" id="PF00534"/>
    </source>
</evidence>
<accession>A0A806CMV8</accession>
<dbReference type="InterPro" id="IPR028098">
    <property type="entry name" value="Glyco_trans_4-like_N"/>
</dbReference>
<feature type="domain" description="Glycosyltransferase subfamily 4-like N-terminal" evidence="2">
    <location>
        <begin position="22"/>
        <end position="176"/>
    </location>
</feature>
<dbReference type="InterPro" id="IPR050194">
    <property type="entry name" value="Glycosyltransferase_grp1"/>
</dbReference>
<evidence type="ECO:0000259" key="2">
    <source>
        <dbReference type="Pfam" id="PF13439"/>
    </source>
</evidence>
<dbReference type="InterPro" id="IPR001296">
    <property type="entry name" value="Glyco_trans_1"/>
</dbReference>
<dbReference type="OrthoDB" id="9802525at2"/>
<dbReference type="Proteomes" id="UP000006655">
    <property type="component" value="Chromosome"/>
</dbReference>
<dbReference type="KEGG" id="mrb:Mrub_0365"/>
<dbReference type="SUPFAM" id="SSF53756">
    <property type="entry name" value="UDP-Glycosyltransferase/glycogen phosphorylase"/>
    <property type="match status" value="1"/>
</dbReference>
<gene>
    <name evidence="3" type="ordered locus">Mrub_0365</name>
</gene>
<dbReference type="AlphaFoldDB" id="A0A806CMV8"/>
<organism evidence="3 4">
    <name type="scientific">Meiothermus ruber (strain ATCC 35948 / DSM 1279 / VKM B-1258 / 21)</name>
    <name type="common">Thermus ruber</name>
    <dbReference type="NCBI Taxonomy" id="504728"/>
    <lineage>
        <taxon>Bacteria</taxon>
        <taxon>Thermotogati</taxon>
        <taxon>Deinococcota</taxon>
        <taxon>Deinococci</taxon>
        <taxon>Thermales</taxon>
        <taxon>Thermaceae</taxon>
        <taxon>Meiothermus</taxon>
    </lineage>
</organism>